<protein>
    <submittedName>
        <fullName evidence="3">Ppx/GppA family phosphatase</fullName>
    </submittedName>
</protein>
<gene>
    <name evidence="3" type="ORF">LZ536_05645</name>
</gene>
<accession>A0ABT0RL67</accession>
<dbReference type="Pfam" id="PF02541">
    <property type="entry name" value="Ppx-GppA"/>
    <property type="match status" value="1"/>
</dbReference>
<dbReference type="CDD" id="cd24052">
    <property type="entry name" value="ASKHA_NBD_HpPPX-GppA-like"/>
    <property type="match status" value="1"/>
</dbReference>
<dbReference type="InterPro" id="IPR003695">
    <property type="entry name" value="Ppx_GppA_N"/>
</dbReference>
<dbReference type="InterPro" id="IPR050273">
    <property type="entry name" value="GppA/Ppx_hydrolase"/>
</dbReference>
<dbReference type="RefSeq" id="WP_249847313.1">
    <property type="nucleotide sequence ID" value="NZ_JAMGBD010000001.1"/>
</dbReference>
<dbReference type="Gene3D" id="1.10.3210.10">
    <property type="entry name" value="Hypothetical protein af1432"/>
    <property type="match status" value="1"/>
</dbReference>
<evidence type="ECO:0000313" key="4">
    <source>
        <dbReference type="Proteomes" id="UP001165363"/>
    </source>
</evidence>
<reference evidence="3" key="1">
    <citation type="submission" date="2022-05" db="EMBL/GenBank/DDBJ databases">
        <authorList>
            <person name="Jo J.-H."/>
            <person name="Im W.-T."/>
        </authorList>
    </citation>
    <scope>NUCLEOTIDE SEQUENCE</scope>
    <source>
        <strain evidence="3">SE158</strain>
    </source>
</reference>
<dbReference type="PANTHER" id="PTHR30005">
    <property type="entry name" value="EXOPOLYPHOSPHATASE"/>
    <property type="match status" value="1"/>
</dbReference>
<dbReference type="Gene3D" id="3.30.420.40">
    <property type="match status" value="1"/>
</dbReference>
<feature type="domain" description="Exopolyphosphatase C-terminal" evidence="2">
    <location>
        <begin position="337"/>
        <end position="474"/>
    </location>
</feature>
<name>A0ABT0RL67_9SPHN</name>
<dbReference type="Pfam" id="PF21697">
    <property type="entry name" value="Ppx_C"/>
    <property type="match status" value="1"/>
</dbReference>
<evidence type="ECO:0000313" key="3">
    <source>
        <dbReference type="EMBL" id="MCL6683387.1"/>
    </source>
</evidence>
<sequence length="482" mass="51137">MSDRKRAAVIDIGSNSVRLVVYAGAQRSPEPIFNEKVMAGLGAGLQRNGDLSGASMESALAELTRFRLLLNQFGIDDVHVVATAAVRDAGNGPDFVKAIRKLGLPCRVLEGEEEARLAGAGVISSTPSADGLVADLGGGSVELVDVANGVTGEAFSLPLGTLRAAADDDGEEAARKLLKKSIKEHGLRGAARGRTFYLVGGSWRCLAKAHMALVDYPLRVTHEYPLPTNGLGKLRKFVASDDPRMPKDISPMRLAGLPVGAMLVKLLAEELEPDAILVSAFGIREGLLYSLLPKRIRATDPLLAALDDSGHHDFDTYTDGFVLDEWIGSLFDDDPHMARIRCAASLLAASAGKATGPFRAERAIEAALHGNWPAINAPERVLLAQALRSSFGRMRPIAQPLADLCHEEDLIRAHEWGLALRLALRFSGGASPILKSSGLEAEDGSLRLVVQKGNAALVTEVVQRRLLELADALGLGAVIAAG</sequence>
<feature type="domain" description="Ppx/GppA phosphatase N-terminal" evidence="1">
    <location>
        <begin position="20"/>
        <end position="294"/>
    </location>
</feature>
<dbReference type="PANTHER" id="PTHR30005:SF0">
    <property type="entry name" value="RETROGRADE REGULATION PROTEIN 2"/>
    <property type="match status" value="1"/>
</dbReference>
<comment type="caution">
    <text evidence="3">The sequence shown here is derived from an EMBL/GenBank/DDBJ whole genome shotgun (WGS) entry which is preliminary data.</text>
</comment>
<proteinExistence type="predicted"/>
<dbReference type="SUPFAM" id="SSF53067">
    <property type="entry name" value="Actin-like ATPase domain"/>
    <property type="match status" value="2"/>
</dbReference>
<keyword evidence="4" id="KW-1185">Reference proteome</keyword>
<evidence type="ECO:0000259" key="2">
    <source>
        <dbReference type="Pfam" id="PF21697"/>
    </source>
</evidence>
<dbReference type="InterPro" id="IPR043129">
    <property type="entry name" value="ATPase_NBD"/>
</dbReference>
<dbReference type="Gene3D" id="3.30.420.150">
    <property type="entry name" value="Exopolyphosphatase. Domain 2"/>
    <property type="match status" value="1"/>
</dbReference>
<dbReference type="Proteomes" id="UP001165363">
    <property type="component" value="Unassembled WGS sequence"/>
</dbReference>
<organism evidence="3 4">
    <name type="scientific">Sphingomonas alba</name>
    <dbReference type="NCBI Taxonomy" id="2908208"/>
    <lineage>
        <taxon>Bacteria</taxon>
        <taxon>Pseudomonadati</taxon>
        <taxon>Pseudomonadota</taxon>
        <taxon>Alphaproteobacteria</taxon>
        <taxon>Sphingomonadales</taxon>
        <taxon>Sphingomonadaceae</taxon>
        <taxon>Sphingomonas</taxon>
    </lineage>
</organism>
<evidence type="ECO:0000259" key="1">
    <source>
        <dbReference type="Pfam" id="PF02541"/>
    </source>
</evidence>
<dbReference type="InterPro" id="IPR048951">
    <property type="entry name" value="Ppx_C"/>
</dbReference>
<dbReference type="EMBL" id="JAMGBD010000001">
    <property type="protein sequence ID" value="MCL6683387.1"/>
    <property type="molecule type" value="Genomic_DNA"/>
</dbReference>